<evidence type="ECO:0000313" key="1">
    <source>
        <dbReference type="EMBL" id="GAB36691.1"/>
    </source>
</evidence>
<sequence>MPSITPYLTLWWVKTMVPASFALGDGRNSQSKVSNASKCAVNDRFSVLKTVRFAHFLRRGAVGCDVGVQSAGGGRKWGKSVYAVQEVGEGFFP</sequence>
<keyword evidence="2" id="KW-1185">Reference proteome</keyword>
<protein>
    <submittedName>
        <fullName evidence="1">Uncharacterized protein</fullName>
    </submittedName>
</protein>
<organism evidence="1 2">
    <name type="scientific">Gordonia otitidis (strain DSM 44809 / CCUG 52243 / JCM 12355 / NBRC 100426 / IFM 10032)</name>
    <dbReference type="NCBI Taxonomy" id="1108044"/>
    <lineage>
        <taxon>Bacteria</taxon>
        <taxon>Bacillati</taxon>
        <taxon>Actinomycetota</taxon>
        <taxon>Actinomycetes</taxon>
        <taxon>Mycobacteriales</taxon>
        <taxon>Gordoniaceae</taxon>
        <taxon>Gordonia</taxon>
    </lineage>
</organism>
<dbReference type="AlphaFoldDB" id="H5TT83"/>
<dbReference type="EMBL" id="BAFB01000233">
    <property type="protein sequence ID" value="GAB36691.1"/>
    <property type="molecule type" value="Genomic_DNA"/>
</dbReference>
<accession>H5TT83</accession>
<dbReference type="RefSeq" id="WP_007240853.1">
    <property type="nucleotide sequence ID" value="NZ_BAFB01000233.1"/>
</dbReference>
<name>H5TT83_GORO1</name>
<reference evidence="1" key="1">
    <citation type="submission" date="2012-02" db="EMBL/GenBank/DDBJ databases">
        <title>Whole genome shotgun sequence of Gordonia otitidis NBRC 100426.</title>
        <authorList>
            <person name="Yoshida I."/>
            <person name="Hosoyama A."/>
            <person name="Tsuchikane K."/>
            <person name="Katsumata H."/>
            <person name="Yamazaki S."/>
            <person name="Fujita N."/>
        </authorList>
    </citation>
    <scope>NUCLEOTIDE SEQUENCE [LARGE SCALE GENOMIC DNA]</scope>
    <source>
        <strain evidence="1">NBRC 100426</strain>
    </source>
</reference>
<proteinExistence type="predicted"/>
<dbReference type="STRING" id="1108044.GOOTI_233_00090"/>
<gene>
    <name evidence="1" type="ORF">GOOTI_233_00090</name>
</gene>
<feature type="non-terminal residue" evidence="1">
    <location>
        <position position="93"/>
    </location>
</feature>
<dbReference type="Proteomes" id="UP000005038">
    <property type="component" value="Unassembled WGS sequence"/>
</dbReference>
<comment type="caution">
    <text evidence="1">The sequence shown here is derived from an EMBL/GenBank/DDBJ whole genome shotgun (WGS) entry which is preliminary data.</text>
</comment>
<evidence type="ECO:0000313" key="2">
    <source>
        <dbReference type="Proteomes" id="UP000005038"/>
    </source>
</evidence>